<feature type="compositionally biased region" description="Acidic residues" evidence="2">
    <location>
        <begin position="371"/>
        <end position="382"/>
    </location>
</feature>
<dbReference type="EMBL" id="JAPFFF010000001">
    <property type="protein sequence ID" value="KAK8897841.1"/>
    <property type="molecule type" value="Genomic_DNA"/>
</dbReference>
<feature type="compositionally biased region" description="Acidic residues" evidence="2">
    <location>
        <begin position="351"/>
        <end position="363"/>
    </location>
</feature>
<keyword evidence="5" id="KW-1185">Reference proteome</keyword>
<feature type="region of interest" description="Disordered" evidence="2">
    <location>
        <begin position="296"/>
        <end position="316"/>
    </location>
</feature>
<feature type="compositionally biased region" description="Basic residues" evidence="2">
    <location>
        <begin position="498"/>
        <end position="510"/>
    </location>
</feature>
<organism evidence="4 5">
    <name type="scientific">Tritrichomonas musculus</name>
    <dbReference type="NCBI Taxonomy" id="1915356"/>
    <lineage>
        <taxon>Eukaryota</taxon>
        <taxon>Metamonada</taxon>
        <taxon>Parabasalia</taxon>
        <taxon>Tritrichomonadida</taxon>
        <taxon>Tritrichomonadidae</taxon>
        <taxon>Tritrichomonas</taxon>
    </lineage>
</organism>
<feature type="compositionally biased region" description="Basic and acidic residues" evidence="2">
    <location>
        <begin position="488"/>
        <end position="497"/>
    </location>
</feature>
<protein>
    <submittedName>
        <fullName evidence="4">Uncharacterized protein</fullName>
    </submittedName>
</protein>
<feature type="region of interest" description="Disordered" evidence="2">
    <location>
        <begin position="488"/>
        <end position="523"/>
    </location>
</feature>
<evidence type="ECO:0000313" key="5">
    <source>
        <dbReference type="Proteomes" id="UP001470230"/>
    </source>
</evidence>
<sequence length="532" mass="61812">MSSDDAFTLSTMIISDDENDYHELNQAEQIQQVAKQERKIREAKKRKQAQRRKWFRMILLFHRKNVIKESKRFEKHKQNLINQCIELTSNTFMTKTIFNQTDIDIASKSIPSILPIRVLKNRPHFVVNTTKKIDRSANNAAYTLDIKTPLLSLWPQALDTLSPVINLGISIPPLPNKISDADNAAPGAALNALPTVPPYTPKQAVSPLLDFIPVDYSLRREQRPYTAAAKAVEALFAERENEKQIPKTRSRSNKASNTNQLPLFFHPKDLIFLKQSVADEFEELRNLEFAYHENDDDNIDNIDEYSSKSSEEEKPKVKYVNRPKQVKIIKQTKQREIKEENPKSHLLTDYSDTEEEERAAEEEKDVKAEQEDFPEKEEEEQMENNKIPANFVFDDTEIKNIINLKCLEFIDGVVYKAVAKSRINTNTLETAIVTKPLRNFSEYFNKEVLPNYPSSAMDRCNFDFLNAKMDRSLEKFLKQLLLPKEAKEIRSRKDKSDRHKRKHHRHHRHNDGKDLMDIHDQSDDEAIIQAEA</sequence>
<gene>
    <name evidence="4" type="ORF">M9Y10_000069</name>
    <name evidence="3" type="ORF">M9Y10_024211</name>
</gene>
<reference evidence="4 5" key="1">
    <citation type="submission" date="2024-04" db="EMBL/GenBank/DDBJ databases">
        <title>Tritrichomonas musculus Genome.</title>
        <authorList>
            <person name="Alves-Ferreira E."/>
            <person name="Grigg M."/>
            <person name="Lorenzi H."/>
            <person name="Galac M."/>
        </authorList>
    </citation>
    <scope>NUCLEOTIDE SEQUENCE [LARGE SCALE GENOMIC DNA]</scope>
    <source>
        <strain evidence="4 5">EAF2021</strain>
    </source>
</reference>
<name>A0ABR2L4C8_9EUKA</name>
<dbReference type="Proteomes" id="UP001470230">
    <property type="component" value="Unassembled WGS sequence"/>
</dbReference>
<evidence type="ECO:0000313" key="4">
    <source>
        <dbReference type="EMBL" id="KAK8897841.1"/>
    </source>
</evidence>
<keyword evidence="1" id="KW-0175">Coiled coil</keyword>
<proteinExistence type="predicted"/>
<evidence type="ECO:0000256" key="1">
    <source>
        <dbReference type="SAM" id="Coils"/>
    </source>
</evidence>
<comment type="caution">
    <text evidence="4">The sequence shown here is derived from an EMBL/GenBank/DDBJ whole genome shotgun (WGS) entry which is preliminary data.</text>
</comment>
<accession>A0ABR2L4C8</accession>
<feature type="compositionally biased region" description="Basic and acidic residues" evidence="2">
    <location>
        <begin position="333"/>
        <end position="343"/>
    </location>
</feature>
<feature type="compositionally biased region" description="Basic and acidic residues" evidence="2">
    <location>
        <begin position="511"/>
        <end position="521"/>
    </location>
</feature>
<evidence type="ECO:0000313" key="3">
    <source>
        <dbReference type="EMBL" id="KAK8834799.1"/>
    </source>
</evidence>
<dbReference type="EMBL" id="JAPFFF010000298">
    <property type="protein sequence ID" value="KAK8834799.1"/>
    <property type="molecule type" value="Genomic_DNA"/>
</dbReference>
<feature type="region of interest" description="Disordered" evidence="2">
    <location>
        <begin position="332"/>
        <end position="383"/>
    </location>
</feature>
<feature type="coiled-coil region" evidence="1">
    <location>
        <begin position="26"/>
        <end position="53"/>
    </location>
</feature>
<feature type="compositionally biased region" description="Basic and acidic residues" evidence="2">
    <location>
        <begin position="305"/>
        <end position="316"/>
    </location>
</feature>
<evidence type="ECO:0000256" key="2">
    <source>
        <dbReference type="SAM" id="MobiDB-lite"/>
    </source>
</evidence>